<reference evidence="3 4" key="1">
    <citation type="journal article" date="2019" name="Commun. Biol.">
        <title>The bagworm genome reveals a unique fibroin gene that provides high tensile strength.</title>
        <authorList>
            <person name="Kono N."/>
            <person name="Nakamura H."/>
            <person name="Ohtoshi R."/>
            <person name="Tomita M."/>
            <person name="Numata K."/>
            <person name="Arakawa K."/>
        </authorList>
    </citation>
    <scope>NUCLEOTIDE SEQUENCE [LARGE SCALE GENOMIC DNA]</scope>
</reference>
<evidence type="ECO:0000313" key="4">
    <source>
        <dbReference type="Proteomes" id="UP000299102"/>
    </source>
</evidence>
<dbReference type="OrthoDB" id="6629324at2759"/>
<keyword evidence="3" id="KW-0695">RNA-directed DNA polymerase</keyword>
<organism evidence="3 4">
    <name type="scientific">Eumeta variegata</name>
    <name type="common">Bagworm moth</name>
    <name type="synonym">Eumeta japonica</name>
    <dbReference type="NCBI Taxonomy" id="151549"/>
    <lineage>
        <taxon>Eukaryota</taxon>
        <taxon>Metazoa</taxon>
        <taxon>Ecdysozoa</taxon>
        <taxon>Arthropoda</taxon>
        <taxon>Hexapoda</taxon>
        <taxon>Insecta</taxon>
        <taxon>Pterygota</taxon>
        <taxon>Neoptera</taxon>
        <taxon>Endopterygota</taxon>
        <taxon>Lepidoptera</taxon>
        <taxon>Glossata</taxon>
        <taxon>Ditrysia</taxon>
        <taxon>Tineoidea</taxon>
        <taxon>Psychidae</taxon>
        <taxon>Oiketicinae</taxon>
        <taxon>Eumeta</taxon>
    </lineage>
</organism>
<dbReference type="AlphaFoldDB" id="A0A4C1V9W0"/>
<accession>A0A4C1V9W0</accession>
<sequence length="479" mass="54472">MDPLTGIHRRENYWLVLDTRPKPTIKVTEWKRVSTGLEEVDTPAFNNISDIIEITDRHFMFKHENTHSSRRPLRARVPQGSTFSPFLYSAYINNLPRPASGVQLALFSDDIVMYMRGKRAKSIRPHFQKAIDELASWFLTRRIEENPEKSAAIYFKRRKGKSVRLISLGTPFLRIYNAPIPWQYFYKYLGVTLGMNLHFKEHIKRVRKTAIFYQARFNGMLDRKSKFSLHNKRTLHLMCIRTVQTYASPVFVHAVLSKRRKLQVLQSEFSRAATNTHCRNTSQSVSLGSVSYEASPPYYLIRRQRNALTDSPDDFTRPSGSSGVPIGPRVVRARAALPLQPRTRVKLFVFQHHNEADGTVPGATHRLYSTNLRCCGERKNRASPIRHPSANQSPRPQQRWSALAVPIAACDTSCRYASASAQVKGKVLTVVHELNVTAWTTATGWTDGLESHAPPAVAGQSHTSSNVVRRRRVSGGDIR</sequence>
<feature type="region of interest" description="Disordered" evidence="1">
    <location>
        <begin position="450"/>
        <end position="479"/>
    </location>
</feature>
<comment type="caution">
    <text evidence="3">The sequence shown here is derived from an EMBL/GenBank/DDBJ whole genome shotgun (WGS) entry which is preliminary data.</text>
</comment>
<keyword evidence="4" id="KW-1185">Reference proteome</keyword>
<dbReference type="InterPro" id="IPR043502">
    <property type="entry name" value="DNA/RNA_pol_sf"/>
</dbReference>
<dbReference type="PANTHER" id="PTHR36688">
    <property type="entry name" value="ENDO/EXONUCLEASE/PHOSPHATASE DOMAIN-CONTAINING PROTEIN"/>
    <property type="match status" value="1"/>
</dbReference>
<protein>
    <submittedName>
        <fullName evidence="3">Probable RNA-directed DNA polymerase from transposon BS</fullName>
    </submittedName>
</protein>
<dbReference type="SUPFAM" id="SSF56672">
    <property type="entry name" value="DNA/RNA polymerases"/>
    <property type="match status" value="1"/>
</dbReference>
<keyword evidence="3" id="KW-0808">Transferase</keyword>
<evidence type="ECO:0000259" key="2">
    <source>
        <dbReference type="PROSITE" id="PS50878"/>
    </source>
</evidence>
<dbReference type="EMBL" id="BGZK01000302">
    <property type="protein sequence ID" value="GBP35370.1"/>
    <property type="molecule type" value="Genomic_DNA"/>
</dbReference>
<dbReference type="PROSITE" id="PS50878">
    <property type="entry name" value="RT_POL"/>
    <property type="match status" value="1"/>
</dbReference>
<dbReference type="InterPro" id="IPR000477">
    <property type="entry name" value="RT_dom"/>
</dbReference>
<feature type="domain" description="Reverse transcriptase" evidence="2">
    <location>
        <begin position="1"/>
        <end position="193"/>
    </location>
</feature>
<dbReference type="PANTHER" id="PTHR36688:SF1">
    <property type="entry name" value="ENDONUCLEASE_EXONUCLEASE_PHOSPHATASE DOMAIN-CONTAINING PROTEIN"/>
    <property type="match status" value="1"/>
</dbReference>
<dbReference type="Pfam" id="PF00078">
    <property type="entry name" value="RVT_1"/>
    <property type="match status" value="1"/>
</dbReference>
<dbReference type="GO" id="GO:0003964">
    <property type="term" value="F:RNA-directed DNA polymerase activity"/>
    <property type="evidence" value="ECO:0007669"/>
    <property type="project" value="UniProtKB-KW"/>
</dbReference>
<gene>
    <name evidence="3" type="primary">RTase</name>
    <name evidence="3" type="ORF">EVAR_20743_1</name>
</gene>
<proteinExistence type="predicted"/>
<evidence type="ECO:0000256" key="1">
    <source>
        <dbReference type="SAM" id="MobiDB-lite"/>
    </source>
</evidence>
<evidence type="ECO:0000313" key="3">
    <source>
        <dbReference type="EMBL" id="GBP35370.1"/>
    </source>
</evidence>
<dbReference type="Proteomes" id="UP000299102">
    <property type="component" value="Unassembled WGS sequence"/>
</dbReference>
<name>A0A4C1V9W0_EUMVA</name>
<keyword evidence="3" id="KW-0548">Nucleotidyltransferase</keyword>
<dbReference type="InterPro" id="IPR052560">
    <property type="entry name" value="RdDP_mobile_element"/>
</dbReference>